<evidence type="ECO:0000259" key="4">
    <source>
        <dbReference type="Pfam" id="PF26140"/>
    </source>
</evidence>
<reference evidence="5 6" key="1">
    <citation type="journal article" date="2020" name="ISME J.">
        <title>Uncovering the hidden diversity of litter-decomposition mechanisms in mushroom-forming fungi.</title>
        <authorList>
            <person name="Floudas D."/>
            <person name="Bentzer J."/>
            <person name="Ahren D."/>
            <person name="Johansson T."/>
            <person name="Persson P."/>
            <person name="Tunlid A."/>
        </authorList>
    </citation>
    <scope>NUCLEOTIDE SEQUENCE [LARGE SCALE GENOMIC DNA]</scope>
    <source>
        <strain evidence="5 6">CBS 291.85</strain>
    </source>
</reference>
<dbReference type="EMBL" id="JAACJM010000007">
    <property type="protein sequence ID" value="KAF5371676.1"/>
    <property type="molecule type" value="Genomic_DNA"/>
</dbReference>
<evidence type="ECO:0000313" key="6">
    <source>
        <dbReference type="Proteomes" id="UP000559256"/>
    </source>
</evidence>
<feature type="domain" description="URB1 central HEAT repeat" evidence="4">
    <location>
        <begin position="755"/>
        <end position="955"/>
    </location>
</feature>
<dbReference type="InterPro" id="IPR021714">
    <property type="entry name" value="URB1_N"/>
</dbReference>
<dbReference type="InterPro" id="IPR016024">
    <property type="entry name" value="ARM-type_fold"/>
</dbReference>
<feature type="compositionally biased region" description="Low complexity" evidence="1">
    <location>
        <begin position="469"/>
        <end position="491"/>
    </location>
</feature>
<feature type="domain" description="URB1 N-terminal" evidence="2">
    <location>
        <begin position="107"/>
        <end position="449"/>
    </location>
</feature>
<evidence type="ECO:0000313" key="5">
    <source>
        <dbReference type="EMBL" id="KAF5371676.1"/>
    </source>
</evidence>
<name>A0A8H5LWA0_9AGAR</name>
<feature type="region of interest" description="Disordered" evidence="1">
    <location>
        <begin position="369"/>
        <end position="390"/>
    </location>
</feature>
<feature type="compositionally biased region" description="Acidic residues" evidence="1">
    <location>
        <begin position="701"/>
        <end position="713"/>
    </location>
</feature>
<feature type="compositionally biased region" description="Polar residues" evidence="1">
    <location>
        <begin position="31"/>
        <end position="46"/>
    </location>
</feature>
<feature type="region of interest" description="Disordered" evidence="1">
    <location>
        <begin position="1"/>
        <end position="46"/>
    </location>
</feature>
<dbReference type="SUPFAM" id="SSF48371">
    <property type="entry name" value="ARM repeat"/>
    <property type="match status" value="1"/>
</dbReference>
<dbReference type="PANTHER" id="PTHR13500">
    <property type="entry name" value="NUCLEOLAR PRERIBOSOMAL-ASSOCIATED PROTEIN 1"/>
    <property type="match status" value="1"/>
</dbReference>
<dbReference type="InterPro" id="IPR032436">
    <property type="entry name" value="URB1_C"/>
</dbReference>
<dbReference type="Pfam" id="PF16201">
    <property type="entry name" value="NopRA1"/>
    <property type="match status" value="1"/>
</dbReference>
<feature type="region of interest" description="Disordered" evidence="1">
    <location>
        <begin position="694"/>
        <end position="722"/>
    </location>
</feature>
<protein>
    <recommendedName>
        <fullName evidence="7">Nucleolar pre-ribosomal-associated protein 1</fullName>
    </recommendedName>
</protein>
<dbReference type="OrthoDB" id="72892at2759"/>
<dbReference type="InterPro" id="IPR059018">
    <property type="entry name" value="HEAT_URB1"/>
</dbReference>
<feature type="region of interest" description="Disordered" evidence="1">
    <location>
        <begin position="469"/>
        <end position="497"/>
    </location>
</feature>
<comment type="caution">
    <text evidence="5">The sequence shown here is derived from an EMBL/GenBank/DDBJ whole genome shotgun (WGS) entry which is preliminary data.</text>
</comment>
<dbReference type="InterPro" id="IPR039844">
    <property type="entry name" value="URB1"/>
</dbReference>
<evidence type="ECO:0008006" key="7">
    <source>
        <dbReference type="Google" id="ProtNLM"/>
    </source>
</evidence>
<dbReference type="Pfam" id="PF11707">
    <property type="entry name" value="Npa1"/>
    <property type="match status" value="1"/>
</dbReference>
<keyword evidence="6" id="KW-1185">Reference proteome</keyword>
<evidence type="ECO:0000259" key="2">
    <source>
        <dbReference type="Pfam" id="PF11707"/>
    </source>
</evidence>
<feature type="domain" description="URB1 C-terminal" evidence="3">
    <location>
        <begin position="1783"/>
        <end position="1975"/>
    </location>
</feature>
<accession>A0A8H5LWA0</accession>
<feature type="region of interest" description="Disordered" evidence="1">
    <location>
        <begin position="613"/>
        <end position="641"/>
    </location>
</feature>
<dbReference type="Proteomes" id="UP000559256">
    <property type="component" value="Unassembled WGS sequence"/>
</dbReference>
<proteinExistence type="predicted"/>
<organism evidence="5 6">
    <name type="scientific">Tetrapyrgos nigripes</name>
    <dbReference type="NCBI Taxonomy" id="182062"/>
    <lineage>
        <taxon>Eukaryota</taxon>
        <taxon>Fungi</taxon>
        <taxon>Dikarya</taxon>
        <taxon>Basidiomycota</taxon>
        <taxon>Agaricomycotina</taxon>
        <taxon>Agaricomycetes</taxon>
        <taxon>Agaricomycetidae</taxon>
        <taxon>Agaricales</taxon>
        <taxon>Marasmiineae</taxon>
        <taxon>Marasmiaceae</taxon>
        <taxon>Tetrapyrgos</taxon>
    </lineage>
</organism>
<gene>
    <name evidence="5" type="ORF">D9758_003519</name>
</gene>
<dbReference type="Pfam" id="PF26140">
    <property type="entry name" value="HEAT_URB1"/>
    <property type="match status" value="1"/>
</dbReference>
<evidence type="ECO:0000256" key="1">
    <source>
        <dbReference type="SAM" id="MobiDB-lite"/>
    </source>
</evidence>
<evidence type="ECO:0000259" key="3">
    <source>
        <dbReference type="Pfam" id="PF16201"/>
    </source>
</evidence>
<dbReference type="GO" id="GO:0000463">
    <property type="term" value="P:maturation of LSU-rRNA from tricistronic rRNA transcript (SSU-rRNA, 5.8S rRNA, LSU-rRNA)"/>
    <property type="evidence" value="ECO:0007669"/>
    <property type="project" value="TreeGrafter"/>
</dbReference>
<dbReference type="GO" id="GO:0000466">
    <property type="term" value="P:maturation of 5.8S rRNA from tricistronic rRNA transcript (SSU-rRNA, 5.8S rRNA, LSU-rRNA)"/>
    <property type="evidence" value="ECO:0007669"/>
    <property type="project" value="TreeGrafter"/>
</dbReference>
<sequence length="2169" mass="243029">MASKLNARHALSSSQAPPRKRAKLDEISNKPKASTSNQISKSGQPSSFKTVDEIQVALEAHHPDALAKALTTIRNQFTLKQSELPISPSDGRLMMTQQWMGRAPGASDIFKLWEKADPKQNALISLLVSVLSSILSLLSCNYTYHALGTPIIKTLLTPQWIRKFNSYVGGPHADLLLSTLKLWNSIANFASGRERKNVLEAFPWEMKNLPRLLNMRRKSKGSEQVDVLDKPDIRTLYILFLLSFIDSDTSTQIKTTFLEQHRDALLAIFKGLHQDLYLVIRRVLEVFWSGLWGDAKVKRTVKIGLFGEVTIAHLLKLYTRSHPEDGDPDHVPADLIHHFFLAICTRPGQGICFRDRGWYPPEVDGDRTRVENLDADEEDNTSQSKGRGGGRVYNKILANMLKTLKANEDPRQQELTLKILGACPELVAGYWSGVNLTLEPRLSSKWIANISLFGSIISLPIPTTSFLLPTTSSSSSSNTSPSSSSLSSNNNAMYHPTPPPLSTIIENVFPSVNTKTHFSRGIQPNNNALVQHCTALALSKCLLKYQRVREELLKIAEGLQENEDDGYGFLDEEGKEGQWRRRLKDLEKEVRRRVPDFQVVLAFLHHVEDGASSKADSEVGKGKEKENSSALGAQKTAPRPNATKRALLGESAHRLLWLYQTCLPGMVAEARFDVGKLLGSFEAGWDWDVVKRQTQKKSGDDDNTDDVEDEEGQGEDRKPSDKLHDVEQLHILRLLGASEQFSWSAKGSSSKHTNLYILLKTLALNRIPAITQVLVSLLERMLSNSILFQEDADAEEPGLWLACLPHIQRAHARTPTGSGSGSGSGTPDGALLTDEVDSVVVFLDDCVQRCWKTPYRYIDELRALHSTSIHSTPLDSTSASTSTSTSSHQTLSPLLMTVLEQLTIKVANKLLSPSGVLALSTFVRKLVLKLSSQTEDLQFLRSYANKVDEALAKEKLFLNHPVVSQAIRREVGVLLYCLKYEIGLGSGSGSSSPSMEVDADVSNASIQEFLADAEKLVLGSPSDNVTAAFELIDWVRLVGKPLQTDDICKVARLVSRLHPPALAELCQHLDPSEKLLWDGMNVLENLETQTSIIPCFEVLLFNSTPQHVTEASHQKTFLASIFTHSSSLSDLRRVIRIITHALAGPERENHIVEGLLKLIGAVVEQGYTSLSPEDCLALKYFIFNRVGVLKGYFEGRNLDDGVCDALRKILESSLDPQNEDDRRMASEMSLYWSNVLKRAVQDHTEISDYAMTWIQYSPLKEIFNLFDTISGSAEQHPKLLERILQALMKLKPICDFEMQLQKRLSQFLALSGRLPDSHVTNDLVEMALSSRLPIGHDGLVLYGVQTSQLALRWERRLEPLSRDFSLFSYLEGETMTELIAKIVSHAIYSQSLSKSSQAISAWLRSDACKRHPVEELAKVFHAYLDCTHCSGAEIPEADSDVWLAQVSRLVKASVDNAIADESRYLCSACIRLLVMLLPSKRSEVVAKVVKEIKRLSSSSLSSELLSVGCDLSKTRLEGADELIDALVDHSLQWVVRMLASGDDVDRNAVYHLTRLLETVPSVKSHLAEPVLIAVVQDQLHDLAALRLLSALLPKANLKPLVVNRHLQGVVQNPVFFKLCSLPSLETNSVREALIDVLYILFHLHPTNTCQPNHVEPLVQIYRGTVSTPDRKLLSIFQLFEVQRKTSTASLFDRWSANPDVASSSAIEAFQSVDSILVLRTCLHFPHWRTYEEDFSEDGQASVSRDMNVYDPVFLILLFAHALTEDPPQSAFTWVQLFRTNMVGLIIMALSAKDERLRELAAPQIAVLWKGLENADMQEKPHVFLILGLLRDVLMPTPQKPPTRLPSYTTLLLTHALRGIFFPSNFIYPLTARFLLQRPRLDANDVPMLYNMLFSSGDHWKKDRTWIIRFLSNGMQSSADWRVFKRRHTWDLLASMLQSSEPDLALRKGILEVLANVTAMPQAANSLLLKSSLLTWIEMQLLNPRDEECIAWLKVIENIVVVVDKDKMERVTDGEWRACMGRCLFSLLSGCKSMFDLGMLHLVTRVMLRLCLLPGKHTPNIEELLTKVVQVMPEVDMDGNNLQADEETKMEPQCQPPHTAFRLHEKQSLNAGRAWGEAIEALWRISMILDKKTSAWDYLTARLLVWRSIRRDSESVGEWARREVVRSLLA</sequence>
<dbReference type="PANTHER" id="PTHR13500:SF0">
    <property type="entry name" value="NUCLEOLAR PRE-RIBOSOMAL-ASSOCIATED PROTEIN 1"/>
    <property type="match status" value="1"/>
</dbReference>
<dbReference type="GO" id="GO:0005730">
    <property type="term" value="C:nucleolus"/>
    <property type="evidence" value="ECO:0007669"/>
    <property type="project" value="TreeGrafter"/>
</dbReference>
<feature type="compositionally biased region" description="Basic and acidic residues" evidence="1">
    <location>
        <begin position="613"/>
        <end position="627"/>
    </location>
</feature>